<dbReference type="InterPro" id="IPR017853">
    <property type="entry name" value="GH"/>
</dbReference>
<organism evidence="7 8">
    <name type="scientific">Treponema primitia (strain ATCC BAA-887 / DSM 12427 / ZAS-2)</name>
    <dbReference type="NCBI Taxonomy" id="545694"/>
    <lineage>
        <taxon>Bacteria</taxon>
        <taxon>Pseudomonadati</taxon>
        <taxon>Spirochaetota</taxon>
        <taxon>Spirochaetia</taxon>
        <taxon>Spirochaetales</taxon>
        <taxon>Treponemataceae</taxon>
        <taxon>Treponema</taxon>
    </lineage>
</organism>
<reference evidence="8" key="1">
    <citation type="submission" date="2009-12" db="EMBL/GenBank/DDBJ databases">
        <title>Complete sequence of Treponema primitia strain ZAS-2.</title>
        <authorList>
            <person name="Tetu S.G."/>
            <person name="Matson E."/>
            <person name="Ren Q."/>
            <person name="Seshadri R."/>
            <person name="Elbourne L."/>
            <person name="Hassan K.A."/>
            <person name="Durkin A."/>
            <person name="Radune D."/>
            <person name="Mohamoud Y."/>
            <person name="Shay R."/>
            <person name="Jin S."/>
            <person name="Zhang X."/>
            <person name="Lucey K."/>
            <person name="Ballor N.R."/>
            <person name="Ottesen E."/>
            <person name="Rosenthal R."/>
            <person name="Allen A."/>
            <person name="Leadbetter J.R."/>
            <person name="Paulsen I.T."/>
        </authorList>
    </citation>
    <scope>NUCLEOTIDE SEQUENCE [LARGE SCALE GENOMIC DNA]</scope>
    <source>
        <strain evidence="8">ATCC BAA-887 / DSM 12427 / ZAS-2</strain>
    </source>
</reference>
<keyword evidence="2 6" id="KW-0378">Hydrolase</keyword>
<dbReference type="PRINTS" id="PR00131">
    <property type="entry name" value="GLHYDRLASE1"/>
</dbReference>
<keyword evidence="3 6" id="KW-0326">Glycosidase</keyword>
<dbReference type="KEGG" id="tpi:TREPR_0470"/>
<gene>
    <name evidence="7" type="ordered locus">TREPR_0470</name>
</gene>
<dbReference type="EC" id="3.2.1.21" evidence="7"/>
<dbReference type="eggNOG" id="COG2723">
    <property type="taxonomic scope" value="Bacteria"/>
</dbReference>
<dbReference type="EMBL" id="CP001843">
    <property type="protein sequence ID" value="AEF83720.1"/>
    <property type="molecule type" value="Genomic_DNA"/>
</dbReference>
<dbReference type="GO" id="GO:0005829">
    <property type="term" value="C:cytosol"/>
    <property type="evidence" value="ECO:0007669"/>
    <property type="project" value="TreeGrafter"/>
</dbReference>
<dbReference type="PANTHER" id="PTHR10353:SF122">
    <property type="entry name" value="6-PHOSPHO-BETA-GLUCOSIDASE ASCB-RELATED"/>
    <property type="match status" value="1"/>
</dbReference>
<dbReference type="GO" id="GO:0016052">
    <property type="term" value="P:carbohydrate catabolic process"/>
    <property type="evidence" value="ECO:0007669"/>
    <property type="project" value="TreeGrafter"/>
</dbReference>
<dbReference type="FunFam" id="3.20.20.80:FF:000004">
    <property type="entry name" value="Beta-glucosidase 6-phospho-beta-glucosidase"/>
    <property type="match status" value="1"/>
</dbReference>
<sequence>MKKEFPENFLWGGAIAANQCEGAYQEGGKGLSIADVLPSGKDRLELLTKGKGIPEIDTEKYRYPNHEGIDFYHRYPEDIKLFAEMGFKCLRFSVNWSRIFPRGDEIEPNEAGLAFYDKVIETLLEYHIEPVLTISHYEMPLHLAKEYGGWKNRQLIDFFGRYCEVLFHRYRKQVKYWITFNEINSAFMIPYMSLGCFIPTPEDRDKVLFQGLHHQFVASSRAVKRCHEIIPGSQVGCMILCAPVYPYSCDPQDVWKAHQEERLMNYFCADVQVRGAYPSYGLRYMAERGVEPKTESADLETMAKYPVDYLSFSYYMSRTEKADQGDVSAVTGNIIGGVKNPHLAHSEWGWEIDPLGLRILLNRLYDRYRVPLFIVENGLGAQDTVVGDGSIHDDYRIAYLRDHLAAARDALDDGVDLIGYTSWGCIDLVSASTGEYRKRYGFIYVDKQDDGTGTLERKKKDSFYWYQNVIATQGRNLTD</sequence>
<dbReference type="PANTHER" id="PTHR10353">
    <property type="entry name" value="GLYCOSYL HYDROLASE"/>
    <property type="match status" value="1"/>
</dbReference>
<reference evidence="7 8" key="2">
    <citation type="journal article" date="2011" name="ISME J.">
        <title>RNA-seq reveals cooperative metabolic interactions between two termite-gut spirochete species in co-culture.</title>
        <authorList>
            <person name="Rosenthal A.Z."/>
            <person name="Matson E.G."/>
            <person name="Eldar A."/>
            <person name="Leadbetter J.R."/>
        </authorList>
    </citation>
    <scope>NUCLEOTIDE SEQUENCE [LARGE SCALE GENOMIC DNA]</scope>
    <source>
        <strain evidence="8">ATCC BAA-887 / DSM 12427 / ZAS-2</strain>
    </source>
</reference>
<name>F5YLG7_TREPZ</name>
<dbReference type="Gene3D" id="3.20.20.80">
    <property type="entry name" value="Glycosidases"/>
    <property type="match status" value="1"/>
</dbReference>
<accession>F5YLG7</accession>
<dbReference type="PROSITE" id="PS00653">
    <property type="entry name" value="GLYCOSYL_HYDROL_F1_2"/>
    <property type="match status" value="1"/>
</dbReference>
<dbReference type="PROSITE" id="PS00572">
    <property type="entry name" value="GLYCOSYL_HYDROL_F1_1"/>
    <property type="match status" value="1"/>
</dbReference>
<dbReference type="AlphaFoldDB" id="F5YLG7"/>
<protein>
    <submittedName>
        <fullName evidence="7">Beta-glucosidase (Gentiobiase) (Cellobiase) (Beta-D-glucoside glucohydrolase) (Amygdalase)</fullName>
        <ecNumber evidence="7">3.2.1.21</ecNumber>
    </submittedName>
</protein>
<evidence type="ECO:0000256" key="4">
    <source>
        <dbReference type="PROSITE-ProRule" id="PRU10055"/>
    </source>
</evidence>
<dbReference type="OrthoDB" id="9765195at2"/>
<dbReference type="GO" id="GO:0008422">
    <property type="term" value="F:beta-glucosidase activity"/>
    <property type="evidence" value="ECO:0007669"/>
    <property type="project" value="UniProtKB-EC"/>
</dbReference>
<dbReference type="NCBIfam" id="NF007356">
    <property type="entry name" value="PRK09852.1"/>
    <property type="match status" value="1"/>
</dbReference>
<evidence type="ECO:0000313" key="7">
    <source>
        <dbReference type="EMBL" id="AEF83720.1"/>
    </source>
</evidence>
<evidence type="ECO:0000256" key="2">
    <source>
        <dbReference type="ARBA" id="ARBA00022801"/>
    </source>
</evidence>
<dbReference type="InterPro" id="IPR033132">
    <property type="entry name" value="GH_1_N_CS"/>
</dbReference>
<evidence type="ECO:0000256" key="1">
    <source>
        <dbReference type="ARBA" id="ARBA00010838"/>
    </source>
</evidence>
<comment type="similarity">
    <text evidence="1 5">Belongs to the glycosyl hydrolase 1 family.</text>
</comment>
<evidence type="ECO:0000313" key="8">
    <source>
        <dbReference type="Proteomes" id="UP000009223"/>
    </source>
</evidence>
<dbReference type="SUPFAM" id="SSF51445">
    <property type="entry name" value="(Trans)glycosidases"/>
    <property type="match status" value="1"/>
</dbReference>
<dbReference type="HOGENOM" id="CLU_001859_0_2_12"/>
<evidence type="ECO:0000256" key="6">
    <source>
        <dbReference type="RuleBase" id="RU004468"/>
    </source>
</evidence>
<evidence type="ECO:0000256" key="3">
    <source>
        <dbReference type="ARBA" id="ARBA00023295"/>
    </source>
</evidence>
<dbReference type="Proteomes" id="UP000009223">
    <property type="component" value="Chromosome"/>
</dbReference>
<dbReference type="Pfam" id="PF00232">
    <property type="entry name" value="Glyco_hydro_1"/>
    <property type="match status" value="1"/>
</dbReference>
<dbReference type="RefSeq" id="WP_015709545.1">
    <property type="nucleotide sequence ID" value="NC_015578.1"/>
</dbReference>
<keyword evidence="8" id="KW-1185">Reference proteome</keyword>
<proteinExistence type="inferred from homology"/>
<evidence type="ECO:0000256" key="5">
    <source>
        <dbReference type="RuleBase" id="RU003690"/>
    </source>
</evidence>
<dbReference type="InterPro" id="IPR001360">
    <property type="entry name" value="Glyco_hydro_1"/>
</dbReference>
<feature type="active site" description="Nucleophile" evidence="4">
    <location>
        <position position="376"/>
    </location>
</feature>
<dbReference type="STRING" id="545694.TREPR_0470"/>
<dbReference type="InterPro" id="IPR018120">
    <property type="entry name" value="Glyco_hydro_1_AS"/>
</dbReference>